<dbReference type="Proteomes" id="UP000886998">
    <property type="component" value="Unassembled WGS sequence"/>
</dbReference>
<accession>A0A8X6Y6I0</accession>
<dbReference type="EMBL" id="BMAV01015688">
    <property type="protein sequence ID" value="GFY65784.1"/>
    <property type="molecule type" value="Genomic_DNA"/>
</dbReference>
<dbReference type="AlphaFoldDB" id="A0A8X6Y6I0"/>
<dbReference type="PROSITE" id="PS50879">
    <property type="entry name" value="RNASE_H_1"/>
    <property type="match status" value="1"/>
</dbReference>
<keyword evidence="3" id="KW-1185">Reference proteome</keyword>
<evidence type="ECO:0000259" key="1">
    <source>
        <dbReference type="PROSITE" id="PS50879"/>
    </source>
</evidence>
<evidence type="ECO:0000313" key="3">
    <source>
        <dbReference type="Proteomes" id="UP000886998"/>
    </source>
</evidence>
<organism evidence="2 3">
    <name type="scientific">Trichonephila inaurata madagascariensis</name>
    <dbReference type="NCBI Taxonomy" id="2747483"/>
    <lineage>
        <taxon>Eukaryota</taxon>
        <taxon>Metazoa</taxon>
        <taxon>Ecdysozoa</taxon>
        <taxon>Arthropoda</taxon>
        <taxon>Chelicerata</taxon>
        <taxon>Arachnida</taxon>
        <taxon>Araneae</taxon>
        <taxon>Araneomorphae</taxon>
        <taxon>Entelegynae</taxon>
        <taxon>Araneoidea</taxon>
        <taxon>Nephilidae</taxon>
        <taxon>Trichonephila</taxon>
        <taxon>Trichonephila inaurata</taxon>
    </lineage>
</organism>
<dbReference type="OrthoDB" id="6424749at2759"/>
<dbReference type="InterPro" id="IPR012337">
    <property type="entry name" value="RNaseH-like_sf"/>
</dbReference>
<reference evidence="2" key="1">
    <citation type="submission" date="2020-08" db="EMBL/GenBank/DDBJ databases">
        <title>Multicomponent nature underlies the extraordinary mechanical properties of spider dragline silk.</title>
        <authorList>
            <person name="Kono N."/>
            <person name="Nakamura H."/>
            <person name="Mori M."/>
            <person name="Yoshida Y."/>
            <person name="Ohtoshi R."/>
            <person name="Malay A.D."/>
            <person name="Moran D.A.P."/>
            <person name="Tomita M."/>
            <person name="Numata K."/>
            <person name="Arakawa K."/>
        </authorList>
    </citation>
    <scope>NUCLEOTIDE SEQUENCE</scope>
</reference>
<evidence type="ECO:0000313" key="2">
    <source>
        <dbReference type="EMBL" id="GFY65784.1"/>
    </source>
</evidence>
<dbReference type="GO" id="GO:0004523">
    <property type="term" value="F:RNA-DNA hybrid ribonuclease activity"/>
    <property type="evidence" value="ECO:0007669"/>
    <property type="project" value="InterPro"/>
</dbReference>
<dbReference type="InterPro" id="IPR036397">
    <property type="entry name" value="RNaseH_sf"/>
</dbReference>
<dbReference type="Pfam" id="PF00075">
    <property type="entry name" value="RNase_H"/>
    <property type="match status" value="1"/>
</dbReference>
<dbReference type="CDD" id="cd09276">
    <property type="entry name" value="Rnase_HI_RT_non_LTR"/>
    <property type="match status" value="1"/>
</dbReference>
<dbReference type="InterPro" id="IPR002156">
    <property type="entry name" value="RNaseH_domain"/>
</dbReference>
<dbReference type="Gene3D" id="3.30.420.10">
    <property type="entry name" value="Ribonuclease H-like superfamily/Ribonuclease H"/>
    <property type="match status" value="1"/>
</dbReference>
<name>A0A8X6Y6I0_9ARAC</name>
<sequence>MEKFTRAVILSDSRAALLAAVTDNNPITQDVLDCCPDIKNLSSLGKTIVLHWVPAHCGIPGNEKADFLAKKGVIVLQKVSRPLSFHSIQKTN</sequence>
<dbReference type="SUPFAM" id="SSF53098">
    <property type="entry name" value="Ribonuclease H-like"/>
    <property type="match status" value="1"/>
</dbReference>
<protein>
    <recommendedName>
        <fullName evidence="1">RNase H type-1 domain-containing protein</fullName>
    </recommendedName>
</protein>
<proteinExistence type="predicted"/>
<gene>
    <name evidence="2" type="ORF">TNIN_253911</name>
</gene>
<comment type="caution">
    <text evidence="2">The sequence shown here is derived from an EMBL/GenBank/DDBJ whole genome shotgun (WGS) entry which is preliminary data.</text>
</comment>
<feature type="domain" description="RNase H type-1" evidence="1">
    <location>
        <begin position="1"/>
        <end position="74"/>
    </location>
</feature>
<dbReference type="GO" id="GO:0003676">
    <property type="term" value="F:nucleic acid binding"/>
    <property type="evidence" value="ECO:0007669"/>
    <property type="project" value="InterPro"/>
</dbReference>